<feature type="chain" id="PRO_5043908380" evidence="5">
    <location>
        <begin position="24"/>
        <end position="207"/>
    </location>
</feature>
<dbReference type="CDD" id="cd01061">
    <property type="entry name" value="RNase_T2_euk"/>
    <property type="match status" value="1"/>
</dbReference>
<feature type="active site" evidence="3">
    <location>
        <position position="108"/>
    </location>
</feature>
<evidence type="ECO:0000256" key="2">
    <source>
        <dbReference type="ARBA" id="ARBA00023157"/>
    </source>
</evidence>
<sequence>MRIIAALLISVALASFPFDLTASYEYYLFVVQWKPTDCLNKSCPSGYLSTNFNIHGLWPENWSGTYPQDCVPNSPLNITTSTETELKKYWQSNNGDSKTFWTHEWTKHGTCITPSIPCNSYFDKGVALYKQLNILSTLSAGGVKPGTSEVSKDAFIKALKYTVDTTCSTINSKSYLKEVRFCFDKNYSQVNCKGTSTCKTSFYFVSS</sequence>
<reference evidence="6" key="1">
    <citation type="submission" date="2021-09" db="EMBL/GenBank/DDBJ databases">
        <authorList>
            <consortium name="AG Swart"/>
            <person name="Singh M."/>
            <person name="Singh A."/>
            <person name="Seah K."/>
            <person name="Emmerich C."/>
        </authorList>
    </citation>
    <scope>NUCLEOTIDE SEQUENCE</scope>
    <source>
        <strain evidence="6">ATCC30299</strain>
    </source>
</reference>
<protein>
    <submittedName>
        <fullName evidence="6">Uncharacterized protein</fullName>
    </submittedName>
</protein>
<feature type="signal peptide" evidence="5">
    <location>
        <begin position="1"/>
        <end position="23"/>
    </location>
</feature>
<evidence type="ECO:0000256" key="5">
    <source>
        <dbReference type="SAM" id="SignalP"/>
    </source>
</evidence>
<evidence type="ECO:0000313" key="7">
    <source>
        <dbReference type="Proteomes" id="UP001162131"/>
    </source>
</evidence>
<dbReference type="AlphaFoldDB" id="A0AAU9IEZ4"/>
<keyword evidence="5" id="KW-0732">Signal</keyword>
<name>A0AAU9IEZ4_9CILI</name>
<dbReference type="GO" id="GO:0006401">
    <property type="term" value="P:RNA catabolic process"/>
    <property type="evidence" value="ECO:0007669"/>
    <property type="project" value="UniProtKB-ARBA"/>
</dbReference>
<dbReference type="InterPro" id="IPR036430">
    <property type="entry name" value="RNase_T2-like_sf"/>
</dbReference>
<keyword evidence="2" id="KW-1015">Disulfide bond</keyword>
<evidence type="ECO:0000256" key="3">
    <source>
        <dbReference type="PIRSR" id="PIRSR633697-1"/>
    </source>
</evidence>
<evidence type="ECO:0000256" key="4">
    <source>
        <dbReference type="RuleBase" id="RU004328"/>
    </source>
</evidence>
<keyword evidence="7" id="KW-1185">Reference proteome</keyword>
<proteinExistence type="inferred from homology"/>
<dbReference type="InterPro" id="IPR001568">
    <property type="entry name" value="RNase_T2-like"/>
</dbReference>
<feature type="active site" evidence="3">
    <location>
        <position position="104"/>
    </location>
</feature>
<organism evidence="6 7">
    <name type="scientific">Blepharisma stoltei</name>
    <dbReference type="NCBI Taxonomy" id="1481888"/>
    <lineage>
        <taxon>Eukaryota</taxon>
        <taxon>Sar</taxon>
        <taxon>Alveolata</taxon>
        <taxon>Ciliophora</taxon>
        <taxon>Postciliodesmatophora</taxon>
        <taxon>Heterotrichea</taxon>
        <taxon>Heterotrichida</taxon>
        <taxon>Blepharismidae</taxon>
        <taxon>Blepharisma</taxon>
    </lineage>
</organism>
<dbReference type="PANTHER" id="PTHR11240">
    <property type="entry name" value="RIBONUCLEASE T2"/>
    <property type="match status" value="1"/>
</dbReference>
<comment type="similarity">
    <text evidence="1 4">Belongs to the RNase T2 family.</text>
</comment>
<dbReference type="Proteomes" id="UP001162131">
    <property type="component" value="Unassembled WGS sequence"/>
</dbReference>
<dbReference type="GO" id="GO:0033897">
    <property type="term" value="F:ribonuclease T2 activity"/>
    <property type="evidence" value="ECO:0007669"/>
    <property type="project" value="InterPro"/>
</dbReference>
<dbReference type="Gene3D" id="3.90.730.10">
    <property type="entry name" value="Ribonuclease T2-like"/>
    <property type="match status" value="1"/>
</dbReference>
<evidence type="ECO:0000256" key="1">
    <source>
        <dbReference type="ARBA" id="ARBA00007469"/>
    </source>
</evidence>
<dbReference type="Pfam" id="PF00445">
    <property type="entry name" value="Ribonuclease_T2"/>
    <property type="match status" value="1"/>
</dbReference>
<accession>A0AAU9IEZ4</accession>
<dbReference type="InterPro" id="IPR033130">
    <property type="entry name" value="RNase_T2_His_AS_2"/>
</dbReference>
<dbReference type="SUPFAM" id="SSF55895">
    <property type="entry name" value="Ribonuclease Rh-like"/>
    <property type="match status" value="1"/>
</dbReference>
<dbReference type="InterPro" id="IPR033697">
    <property type="entry name" value="Ribonuclease_T2_eukaryotic"/>
</dbReference>
<dbReference type="PROSITE" id="PS00531">
    <property type="entry name" value="RNASE_T2_2"/>
    <property type="match status" value="1"/>
</dbReference>
<dbReference type="GO" id="GO:0003723">
    <property type="term" value="F:RNA binding"/>
    <property type="evidence" value="ECO:0007669"/>
    <property type="project" value="InterPro"/>
</dbReference>
<feature type="active site" evidence="3">
    <location>
        <position position="55"/>
    </location>
</feature>
<evidence type="ECO:0000313" key="6">
    <source>
        <dbReference type="EMBL" id="CAG9311946.1"/>
    </source>
</evidence>
<dbReference type="InterPro" id="IPR018188">
    <property type="entry name" value="RNase_T2_His_AS_1"/>
</dbReference>
<comment type="caution">
    <text evidence="6">The sequence shown here is derived from an EMBL/GenBank/DDBJ whole genome shotgun (WGS) entry which is preliminary data.</text>
</comment>
<dbReference type="PROSITE" id="PS00530">
    <property type="entry name" value="RNASE_T2_1"/>
    <property type="match status" value="1"/>
</dbReference>
<gene>
    <name evidence="6" type="ORF">BSTOLATCC_MIC5205</name>
</gene>
<dbReference type="PANTHER" id="PTHR11240:SF22">
    <property type="entry name" value="RIBONUCLEASE T2"/>
    <property type="match status" value="1"/>
</dbReference>
<dbReference type="EMBL" id="CAJZBQ010000005">
    <property type="protein sequence ID" value="CAG9311946.1"/>
    <property type="molecule type" value="Genomic_DNA"/>
</dbReference>